<dbReference type="SMART" id="SM00184">
    <property type="entry name" value="RING"/>
    <property type="match status" value="1"/>
</dbReference>
<keyword evidence="5" id="KW-0862">Zinc</keyword>
<dbReference type="Gramene" id="Tp57577_TGAC_v2_mRNA27285">
    <property type="protein sequence ID" value="Tp57577_TGAC_v2_mRNA27285"/>
    <property type="gene ID" value="Tp57577_TGAC_v2_gene26380"/>
</dbReference>
<comment type="caution">
    <text evidence="12">The sequence shown here is derived from an EMBL/GenBank/DDBJ whole genome shotgun (WGS) entry which is preliminary data.</text>
</comment>
<dbReference type="InterPro" id="IPR001841">
    <property type="entry name" value="Znf_RING"/>
</dbReference>
<gene>
    <name evidence="12" type="ORF">L195_g038498</name>
</gene>
<evidence type="ECO:0000256" key="3">
    <source>
        <dbReference type="ARBA" id="ARBA00022723"/>
    </source>
</evidence>
<evidence type="ECO:0000313" key="12">
    <source>
        <dbReference type="EMBL" id="PNX82469.1"/>
    </source>
</evidence>
<evidence type="ECO:0000256" key="1">
    <source>
        <dbReference type="ARBA" id="ARBA00004370"/>
    </source>
</evidence>
<protein>
    <submittedName>
        <fullName evidence="12">E3 ubiquitin-protein ligase atl23-like protein</fullName>
    </submittedName>
</protein>
<sequence length="130" mass="14177">MLLDAILMALFLPCLGMASIFIIYMCLLWYATTHPTSSAAILKPVINTGLSPSELQKIPCIFGKELVAGPECAVCLDDIGEEESARVIPGCNHSFHKECADKWLSKHPICPVCRAKLNHHDPNASSQNPC</sequence>
<reference evidence="12 13" key="2">
    <citation type="journal article" date="2017" name="Front. Plant Sci.">
        <title>Gene Classification and Mining of Molecular Markers Useful in Red Clover (Trifolium pratense) Breeding.</title>
        <authorList>
            <person name="Istvanek J."/>
            <person name="Dluhosova J."/>
            <person name="Dluhos P."/>
            <person name="Patkova L."/>
            <person name="Nedelnik J."/>
            <person name="Repkova J."/>
        </authorList>
    </citation>
    <scope>NUCLEOTIDE SEQUENCE [LARGE SCALE GENOMIC DNA]</scope>
    <source>
        <strain evidence="13">cv. Tatra</strain>
        <tissue evidence="12">Young leaves</tissue>
    </source>
</reference>
<comment type="similarity">
    <text evidence="8">Belongs to the RING-type zinc finger family. ATL subfamily.</text>
</comment>
<keyword evidence="4 9" id="KW-0863">Zinc-finger</keyword>
<dbReference type="EMBL" id="ASHM01042071">
    <property type="protein sequence ID" value="PNX82469.1"/>
    <property type="molecule type" value="Genomic_DNA"/>
</dbReference>
<evidence type="ECO:0000256" key="2">
    <source>
        <dbReference type="ARBA" id="ARBA00022692"/>
    </source>
</evidence>
<dbReference type="ExpressionAtlas" id="A0A2K3LVD0">
    <property type="expression patterns" value="baseline"/>
</dbReference>
<evidence type="ECO:0000256" key="7">
    <source>
        <dbReference type="ARBA" id="ARBA00023136"/>
    </source>
</evidence>
<evidence type="ECO:0000256" key="6">
    <source>
        <dbReference type="ARBA" id="ARBA00022989"/>
    </source>
</evidence>
<reference evidence="12 13" key="1">
    <citation type="journal article" date="2014" name="Am. J. Bot.">
        <title>Genome assembly and annotation for red clover (Trifolium pratense; Fabaceae).</title>
        <authorList>
            <person name="Istvanek J."/>
            <person name="Jaros M."/>
            <person name="Krenek A."/>
            <person name="Repkova J."/>
        </authorList>
    </citation>
    <scope>NUCLEOTIDE SEQUENCE [LARGE SCALE GENOMIC DNA]</scope>
    <source>
        <strain evidence="13">cv. Tatra</strain>
        <tissue evidence="12">Young leaves</tissue>
    </source>
</reference>
<keyword evidence="3" id="KW-0479">Metal-binding</keyword>
<dbReference type="PANTHER" id="PTHR46539:SF1">
    <property type="entry name" value="E3 UBIQUITIN-PROTEIN LIGASE ATL42"/>
    <property type="match status" value="1"/>
</dbReference>
<keyword evidence="7 10" id="KW-0472">Membrane</keyword>
<evidence type="ECO:0000256" key="10">
    <source>
        <dbReference type="SAM" id="Phobius"/>
    </source>
</evidence>
<dbReference type="GO" id="GO:0008270">
    <property type="term" value="F:zinc ion binding"/>
    <property type="evidence" value="ECO:0007669"/>
    <property type="project" value="UniProtKB-KW"/>
</dbReference>
<dbReference type="PANTHER" id="PTHR46539">
    <property type="entry name" value="E3 UBIQUITIN-PROTEIN LIGASE ATL42"/>
    <property type="match status" value="1"/>
</dbReference>
<dbReference type="PROSITE" id="PS50089">
    <property type="entry name" value="ZF_RING_2"/>
    <property type="match status" value="1"/>
</dbReference>
<organism evidence="12 13">
    <name type="scientific">Trifolium pratense</name>
    <name type="common">Red clover</name>
    <dbReference type="NCBI Taxonomy" id="57577"/>
    <lineage>
        <taxon>Eukaryota</taxon>
        <taxon>Viridiplantae</taxon>
        <taxon>Streptophyta</taxon>
        <taxon>Embryophyta</taxon>
        <taxon>Tracheophyta</taxon>
        <taxon>Spermatophyta</taxon>
        <taxon>Magnoliopsida</taxon>
        <taxon>eudicotyledons</taxon>
        <taxon>Gunneridae</taxon>
        <taxon>Pentapetalae</taxon>
        <taxon>rosids</taxon>
        <taxon>fabids</taxon>
        <taxon>Fabales</taxon>
        <taxon>Fabaceae</taxon>
        <taxon>Papilionoideae</taxon>
        <taxon>50 kb inversion clade</taxon>
        <taxon>NPAAA clade</taxon>
        <taxon>Hologalegina</taxon>
        <taxon>IRL clade</taxon>
        <taxon>Trifolieae</taxon>
        <taxon>Trifolium</taxon>
    </lineage>
</organism>
<evidence type="ECO:0000256" key="9">
    <source>
        <dbReference type="PROSITE-ProRule" id="PRU00175"/>
    </source>
</evidence>
<evidence type="ECO:0000259" key="11">
    <source>
        <dbReference type="PROSITE" id="PS50089"/>
    </source>
</evidence>
<keyword evidence="2 10" id="KW-0812">Transmembrane</keyword>
<dbReference type="Gene3D" id="3.30.40.10">
    <property type="entry name" value="Zinc/RING finger domain, C3HC4 (zinc finger)"/>
    <property type="match status" value="1"/>
</dbReference>
<dbReference type="STRING" id="57577.A0A2K3LVD0"/>
<accession>A0A2K3LVD0</accession>
<name>A0A2K3LVD0_TRIPR</name>
<dbReference type="Pfam" id="PF13639">
    <property type="entry name" value="zf-RING_2"/>
    <property type="match status" value="1"/>
</dbReference>
<dbReference type="InterPro" id="IPR013083">
    <property type="entry name" value="Znf_RING/FYVE/PHD"/>
</dbReference>
<dbReference type="AlphaFoldDB" id="A0A2K3LVD0"/>
<feature type="transmembrane region" description="Helical" evidence="10">
    <location>
        <begin position="6"/>
        <end position="31"/>
    </location>
</feature>
<comment type="subcellular location">
    <subcellularLocation>
        <location evidence="1">Membrane</location>
    </subcellularLocation>
</comment>
<dbReference type="SUPFAM" id="SSF57850">
    <property type="entry name" value="RING/U-box"/>
    <property type="match status" value="1"/>
</dbReference>
<dbReference type="Proteomes" id="UP000236291">
    <property type="component" value="Unassembled WGS sequence"/>
</dbReference>
<evidence type="ECO:0000256" key="4">
    <source>
        <dbReference type="ARBA" id="ARBA00022771"/>
    </source>
</evidence>
<evidence type="ECO:0000256" key="5">
    <source>
        <dbReference type="ARBA" id="ARBA00022833"/>
    </source>
</evidence>
<evidence type="ECO:0000313" key="13">
    <source>
        <dbReference type="Proteomes" id="UP000236291"/>
    </source>
</evidence>
<feature type="domain" description="RING-type" evidence="11">
    <location>
        <begin position="72"/>
        <end position="114"/>
    </location>
</feature>
<evidence type="ECO:0000256" key="8">
    <source>
        <dbReference type="ARBA" id="ARBA00024209"/>
    </source>
</evidence>
<proteinExistence type="inferred from homology"/>
<keyword evidence="6 10" id="KW-1133">Transmembrane helix</keyword>
<dbReference type="GO" id="GO:0016020">
    <property type="term" value="C:membrane"/>
    <property type="evidence" value="ECO:0007669"/>
    <property type="project" value="UniProtKB-SubCell"/>
</dbReference>